<feature type="region of interest" description="Disordered" evidence="4">
    <location>
        <begin position="1"/>
        <end position="29"/>
    </location>
</feature>
<dbReference type="SMART" id="SM00298">
    <property type="entry name" value="CHROMO"/>
    <property type="match status" value="1"/>
</dbReference>
<dbReference type="InterPro" id="IPR051219">
    <property type="entry name" value="Heterochromatin_chromo-domain"/>
</dbReference>
<feature type="compositionally biased region" description="Basic and acidic residues" evidence="4">
    <location>
        <begin position="7"/>
        <end position="29"/>
    </location>
</feature>
<sequence length="323" mass="37592">MSLLRDYVNESKQSRSEESKGDQDPDEKTRWARARRDYALKSRVPNRDNDSEECRAFKYIQDVFSKVVFLNHLDTKRLLFVDVDACNVGWGRWSTMSEGTQSLRVYWTVDREVVHQEVLDVCAHASEYVRRRFDNAHKEPPSWRVGDRVMLNLTRPGTDKGYVMKHGPLPHKLAAQRIGPLEILEVVSPLALKLKIPVAWRLNGVHDVISVAHLLPCPNERDPFGRKPRYVRPGEVELEEGQDIPEDQDVSQPLYEVERIIKKQYFGRHRTPRYLVKWVGYPIEENQWIAAKHLNAPDLVKQFEAEQTTPEPAAPRRGRRRKA</sequence>
<dbReference type="CDD" id="cd00024">
    <property type="entry name" value="CD_CSD"/>
    <property type="match status" value="1"/>
</dbReference>
<dbReference type="InterPro" id="IPR000953">
    <property type="entry name" value="Chromo/chromo_shadow_dom"/>
</dbReference>
<comment type="subcellular location">
    <subcellularLocation>
        <location evidence="1">Nucleus</location>
    </subcellularLocation>
</comment>
<dbReference type="PROSITE" id="PS50013">
    <property type="entry name" value="CHROMO_2"/>
    <property type="match status" value="1"/>
</dbReference>
<dbReference type="GO" id="GO:0005634">
    <property type="term" value="C:nucleus"/>
    <property type="evidence" value="ECO:0007669"/>
    <property type="project" value="UniProtKB-SubCell"/>
</dbReference>
<dbReference type="PANTHER" id="PTHR22812">
    <property type="entry name" value="CHROMOBOX PROTEIN"/>
    <property type="match status" value="1"/>
</dbReference>
<comment type="subunit">
    <text evidence="2">Component of the NuA4 histone acetyltransferase complex.</text>
</comment>
<keyword evidence="6" id="KW-0645">Protease</keyword>
<keyword evidence="6" id="KW-0378">Hydrolase</keyword>
<evidence type="ECO:0000313" key="7">
    <source>
        <dbReference type="Proteomes" id="UP001221413"/>
    </source>
</evidence>
<feature type="domain" description="Chromo" evidence="5">
    <location>
        <begin position="255"/>
        <end position="315"/>
    </location>
</feature>
<proteinExistence type="predicted"/>
<evidence type="ECO:0000259" key="5">
    <source>
        <dbReference type="PROSITE" id="PS50013"/>
    </source>
</evidence>
<comment type="caution">
    <text evidence="6">The sequence shown here is derived from an EMBL/GenBank/DDBJ whole genome shotgun (WGS) entry which is preliminary data.</text>
</comment>
<keyword evidence="3" id="KW-0539">Nucleus</keyword>
<reference evidence="6" key="1">
    <citation type="submission" date="2023-01" db="EMBL/GenBank/DDBJ databases">
        <title>The chitinases involved in constricting ring structure development in the nematode-trapping fungus Drechslerella dactyloides.</title>
        <authorList>
            <person name="Wang R."/>
            <person name="Zhang L."/>
            <person name="Tang P."/>
            <person name="Li S."/>
            <person name="Liang L."/>
        </authorList>
    </citation>
    <scope>NUCLEOTIDE SEQUENCE</scope>
    <source>
        <strain evidence="6">YMF1.00031</strain>
    </source>
</reference>
<accession>A0AAD6IT01</accession>
<organism evidence="6 7">
    <name type="scientific">Drechslerella dactyloides</name>
    <name type="common">Nematode-trapping fungus</name>
    <name type="synonym">Arthrobotrys dactyloides</name>
    <dbReference type="NCBI Taxonomy" id="74499"/>
    <lineage>
        <taxon>Eukaryota</taxon>
        <taxon>Fungi</taxon>
        <taxon>Dikarya</taxon>
        <taxon>Ascomycota</taxon>
        <taxon>Pezizomycotina</taxon>
        <taxon>Orbiliomycetes</taxon>
        <taxon>Orbiliales</taxon>
        <taxon>Orbiliaceae</taxon>
        <taxon>Drechslerella</taxon>
    </lineage>
</organism>
<dbReference type="GO" id="GO:0006508">
    <property type="term" value="P:proteolysis"/>
    <property type="evidence" value="ECO:0007669"/>
    <property type="project" value="UniProtKB-KW"/>
</dbReference>
<evidence type="ECO:0000313" key="6">
    <source>
        <dbReference type="EMBL" id="KAJ6258108.1"/>
    </source>
</evidence>
<dbReference type="EMBL" id="JAQGDS010000009">
    <property type="protein sequence ID" value="KAJ6258108.1"/>
    <property type="molecule type" value="Genomic_DNA"/>
</dbReference>
<feature type="region of interest" description="Disordered" evidence="4">
    <location>
        <begin position="301"/>
        <end position="323"/>
    </location>
</feature>
<dbReference type="Proteomes" id="UP001221413">
    <property type="component" value="Unassembled WGS sequence"/>
</dbReference>
<evidence type="ECO:0000256" key="2">
    <source>
        <dbReference type="ARBA" id="ARBA00011353"/>
    </source>
</evidence>
<dbReference type="Pfam" id="PF00385">
    <property type="entry name" value="Chromo"/>
    <property type="match status" value="1"/>
</dbReference>
<evidence type="ECO:0000256" key="3">
    <source>
        <dbReference type="ARBA" id="ARBA00023242"/>
    </source>
</evidence>
<evidence type="ECO:0000256" key="1">
    <source>
        <dbReference type="ARBA" id="ARBA00004123"/>
    </source>
</evidence>
<evidence type="ECO:0000256" key="4">
    <source>
        <dbReference type="SAM" id="MobiDB-lite"/>
    </source>
</evidence>
<dbReference type="GO" id="GO:0008233">
    <property type="term" value="F:peptidase activity"/>
    <property type="evidence" value="ECO:0007669"/>
    <property type="project" value="UniProtKB-KW"/>
</dbReference>
<dbReference type="InterPro" id="IPR016197">
    <property type="entry name" value="Chromo-like_dom_sf"/>
</dbReference>
<dbReference type="InterPro" id="IPR023780">
    <property type="entry name" value="Chromo_domain"/>
</dbReference>
<protein>
    <submittedName>
        <fullName evidence="6">Protease</fullName>
    </submittedName>
</protein>
<dbReference type="SUPFAM" id="SSF54160">
    <property type="entry name" value="Chromo domain-like"/>
    <property type="match status" value="1"/>
</dbReference>
<dbReference type="Gene3D" id="2.40.50.40">
    <property type="match status" value="1"/>
</dbReference>
<gene>
    <name evidence="6" type="ORF">Dda_7023</name>
</gene>
<dbReference type="GO" id="GO:0006338">
    <property type="term" value="P:chromatin remodeling"/>
    <property type="evidence" value="ECO:0007669"/>
    <property type="project" value="UniProtKB-ARBA"/>
</dbReference>
<name>A0AAD6IT01_DREDA</name>
<dbReference type="AlphaFoldDB" id="A0AAD6IT01"/>
<keyword evidence="7" id="KW-1185">Reference proteome</keyword>